<feature type="region of interest" description="Disordered" evidence="1">
    <location>
        <begin position="755"/>
        <end position="843"/>
    </location>
</feature>
<gene>
    <name evidence="2" type="ORF">FHL15_010608</name>
</gene>
<reference evidence="3" key="1">
    <citation type="submission" date="2019-06" db="EMBL/GenBank/DDBJ databases">
        <title>Draft genome sequence of the griseofulvin-producing fungus Xylaria cubensis strain G536.</title>
        <authorList>
            <person name="Mead M.E."/>
            <person name="Raja H.A."/>
            <person name="Steenwyk J.L."/>
            <person name="Knowles S.L."/>
            <person name="Oberlies N.H."/>
            <person name="Rokas A."/>
        </authorList>
    </citation>
    <scope>NUCLEOTIDE SEQUENCE [LARGE SCALE GENOMIC DNA]</scope>
    <source>
        <strain evidence="3">G536</strain>
    </source>
</reference>
<comment type="caution">
    <text evidence="2">The sequence shown here is derived from an EMBL/GenBank/DDBJ whole genome shotgun (WGS) entry which is preliminary data.</text>
</comment>
<proteinExistence type="predicted"/>
<keyword evidence="3" id="KW-1185">Reference proteome</keyword>
<name>A0A553HKL4_9PEZI</name>
<dbReference type="EMBL" id="VFLP01000086">
    <property type="protein sequence ID" value="TRX88493.1"/>
    <property type="molecule type" value="Genomic_DNA"/>
</dbReference>
<feature type="compositionally biased region" description="Basic and acidic residues" evidence="1">
    <location>
        <begin position="791"/>
        <end position="800"/>
    </location>
</feature>
<organism evidence="2 3">
    <name type="scientific">Xylaria flabelliformis</name>
    <dbReference type="NCBI Taxonomy" id="2512241"/>
    <lineage>
        <taxon>Eukaryota</taxon>
        <taxon>Fungi</taxon>
        <taxon>Dikarya</taxon>
        <taxon>Ascomycota</taxon>
        <taxon>Pezizomycotina</taxon>
        <taxon>Sordariomycetes</taxon>
        <taxon>Xylariomycetidae</taxon>
        <taxon>Xylariales</taxon>
        <taxon>Xylariaceae</taxon>
        <taxon>Xylaria</taxon>
    </lineage>
</organism>
<dbReference type="Proteomes" id="UP000319160">
    <property type="component" value="Unassembled WGS sequence"/>
</dbReference>
<dbReference type="OrthoDB" id="3000060at2759"/>
<dbReference type="AlphaFoldDB" id="A0A553HKL4"/>
<sequence>MSLSPSVVAARGGGRRPFAPTATAFIPKAIEAKKEVLNSGFITQTIPNVHRYAGIVGLCTVPEDNASMNKLGWHITDFLAFRALLCGDNPPRAQSWLAMSDVPALVEADPEQYVHGKDRRLVGFAARPAEREDDIQVETSSESLKEKFILAVKQKLEIVMKMKYPLLLIICGITSLEQDIYFGTIDAESRFSLKGLRDELGDSINQVEATVVTPSLFSAGWQINPSFGRQVCTEVRGSRHEFLARQFGGLFAQDISKSFVGWKCPALDEAKVDPLVRTERFPGPVYPSDEVKGLISQLQIKIQSCLFGGLTASHLNHSFSFNQEKDEWERLIRRREGPLDYRALDWYERKWAKVPTAQSPESIDKGYEFLGNAFGASRRSQLHHIKCLIKESYLAWPDHWASNFGEETKKDFERFMNNEEPDDLDCHEIFNVLEHRARQSSLADAVVQYFDLPKPHNQRCRDWDHLKWKQELSDTDRSSLIKYFGPVLGCVPGPNLPPGVNQNIMSKLQRRLESGANYVRAALGIQFLTSKDSSKVAIDRIENFLQEVKVKQAELLASNPDIHVLCCKWLKAIDMPVRGLSDVVGAARISLGVEAAEDSIGILDYEDEYEIYQGDDEQSPDVAGNIRDESVPGQQFSSAPFDLFVPVQQQEIAAPQDLGDASLQWNPFDTAKTKESKAIAITQPREDESVELSREHVDLDLDVEANRIITALQTTDKREERKQLTAELLKLLQSNQTPGHFDTKQTNCAVLNSGSDASAKEPIATSSSTETKNDWHNGVETHTAPSHIPHKPIEEPRDPDSTLPPHKWAKRSGGAPQSPAKTQQATERKTPPHLRGRNGGRRN</sequence>
<evidence type="ECO:0000256" key="1">
    <source>
        <dbReference type="SAM" id="MobiDB-lite"/>
    </source>
</evidence>
<dbReference type="STRING" id="2512241.A0A553HKL4"/>
<protein>
    <submittedName>
        <fullName evidence="2">Uncharacterized protein</fullName>
    </submittedName>
</protein>
<feature type="compositionally biased region" description="Basic residues" evidence="1">
    <location>
        <begin position="831"/>
        <end position="843"/>
    </location>
</feature>
<evidence type="ECO:0000313" key="2">
    <source>
        <dbReference type="EMBL" id="TRX88493.1"/>
    </source>
</evidence>
<evidence type="ECO:0000313" key="3">
    <source>
        <dbReference type="Proteomes" id="UP000319160"/>
    </source>
</evidence>
<accession>A0A553HKL4</accession>